<dbReference type="EnsemblMetazoa" id="tetur34g01110.1">
    <property type="protein sequence ID" value="tetur34g01110.1"/>
    <property type="gene ID" value="tetur34g01110"/>
</dbReference>
<dbReference type="EMBL" id="CAEY01000994">
    <property type="status" value="NOT_ANNOTATED_CDS"/>
    <property type="molecule type" value="Genomic_DNA"/>
</dbReference>
<evidence type="ECO:0000313" key="2">
    <source>
        <dbReference type="EnsemblMetazoa" id="tetur34g01110.1"/>
    </source>
</evidence>
<dbReference type="HOGENOM" id="CLU_3377687_0_0_1"/>
<reference evidence="2" key="2">
    <citation type="submission" date="2015-06" db="UniProtKB">
        <authorList>
            <consortium name="EnsemblMetazoa"/>
        </authorList>
    </citation>
    <scope>IDENTIFICATION</scope>
</reference>
<feature type="transmembrane region" description="Helical" evidence="1">
    <location>
        <begin position="16"/>
        <end position="32"/>
    </location>
</feature>
<dbReference type="Proteomes" id="UP000015104">
    <property type="component" value="Unassembled WGS sequence"/>
</dbReference>
<keyword evidence="1" id="KW-0812">Transmembrane</keyword>
<protein>
    <submittedName>
        <fullName evidence="2">Uncharacterized protein</fullName>
    </submittedName>
</protein>
<name>T1L310_TETUR</name>
<reference evidence="3" key="1">
    <citation type="submission" date="2011-08" db="EMBL/GenBank/DDBJ databases">
        <authorList>
            <person name="Rombauts S."/>
        </authorList>
    </citation>
    <scope>NUCLEOTIDE SEQUENCE</scope>
    <source>
        <strain evidence="3">London</strain>
    </source>
</reference>
<dbReference type="AlphaFoldDB" id="T1L310"/>
<keyword evidence="1" id="KW-1133">Transmembrane helix</keyword>
<evidence type="ECO:0000256" key="1">
    <source>
        <dbReference type="SAM" id="Phobius"/>
    </source>
</evidence>
<keyword evidence="1" id="KW-0472">Membrane</keyword>
<sequence length="34" mass="3977">MSRTIDASLYPGLDHILWRFLVVLMVTLAYSHEK</sequence>
<accession>T1L310</accession>
<evidence type="ECO:0000313" key="3">
    <source>
        <dbReference type="Proteomes" id="UP000015104"/>
    </source>
</evidence>
<organism evidence="2 3">
    <name type="scientific">Tetranychus urticae</name>
    <name type="common">Two-spotted spider mite</name>
    <dbReference type="NCBI Taxonomy" id="32264"/>
    <lineage>
        <taxon>Eukaryota</taxon>
        <taxon>Metazoa</taxon>
        <taxon>Ecdysozoa</taxon>
        <taxon>Arthropoda</taxon>
        <taxon>Chelicerata</taxon>
        <taxon>Arachnida</taxon>
        <taxon>Acari</taxon>
        <taxon>Acariformes</taxon>
        <taxon>Trombidiformes</taxon>
        <taxon>Prostigmata</taxon>
        <taxon>Eleutherengona</taxon>
        <taxon>Raphignathae</taxon>
        <taxon>Tetranychoidea</taxon>
        <taxon>Tetranychidae</taxon>
        <taxon>Tetranychus</taxon>
    </lineage>
</organism>
<proteinExistence type="predicted"/>
<keyword evidence="3" id="KW-1185">Reference proteome</keyword>